<keyword evidence="1" id="KW-0812">Transmembrane</keyword>
<dbReference type="WBParaSite" id="nRc.2.0.1.t01136-RA">
    <property type="protein sequence ID" value="nRc.2.0.1.t01136-RA"/>
    <property type="gene ID" value="nRc.2.0.1.g01136"/>
</dbReference>
<keyword evidence="1" id="KW-1133">Transmembrane helix</keyword>
<protein>
    <submittedName>
        <fullName evidence="3">Uncharacterized protein</fullName>
    </submittedName>
</protein>
<dbReference type="Proteomes" id="UP000887565">
    <property type="component" value="Unplaced"/>
</dbReference>
<dbReference type="AlphaFoldDB" id="A0A915HII5"/>
<evidence type="ECO:0000313" key="2">
    <source>
        <dbReference type="Proteomes" id="UP000887565"/>
    </source>
</evidence>
<accession>A0A915HII5</accession>
<evidence type="ECO:0000256" key="1">
    <source>
        <dbReference type="SAM" id="Phobius"/>
    </source>
</evidence>
<feature type="transmembrane region" description="Helical" evidence="1">
    <location>
        <begin position="20"/>
        <end position="39"/>
    </location>
</feature>
<keyword evidence="2" id="KW-1185">Reference proteome</keyword>
<sequence length="64" mass="7259">MVKDLCNRYGEGSAKALFRWLNPRAVIFLIVGFGSKMYVKFKFKRSNNRRTTGSVALPSSTTIQ</sequence>
<reference evidence="3" key="1">
    <citation type="submission" date="2022-11" db="UniProtKB">
        <authorList>
            <consortium name="WormBaseParasite"/>
        </authorList>
    </citation>
    <scope>IDENTIFICATION</scope>
</reference>
<name>A0A915HII5_ROMCU</name>
<proteinExistence type="predicted"/>
<keyword evidence="1" id="KW-0472">Membrane</keyword>
<organism evidence="2 3">
    <name type="scientific">Romanomermis culicivorax</name>
    <name type="common">Nematode worm</name>
    <dbReference type="NCBI Taxonomy" id="13658"/>
    <lineage>
        <taxon>Eukaryota</taxon>
        <taxon>Metazoa</taxon>
        <taxon>Ecdysozoa</taxon>
        <taxon>Nematoda</taxon>
        <taxon>Enoplea</taxon>
        <taxon>Dorylaimia</taxon>
        <taxon>Mermithida</taxon>
        <taxon>Mermithoidea</taxon>
        <taxon>Mermithidae</taxon>
        <taxon>Romanomermis</taxon>
    </lineage>
</organism>
<evidence type="ECO:0000313" key="3">
    <source>
        <dbReference type="WBParaSite" id="nRc.2.0.1.t01136-RA"/>
    </source>
</evidence>